<dbReference type="PANTHER" id="PTHR30203">
    <property type="entry name" value="OUTER MEMBRANE CATION EFFLUX PROTEIN"/>
    <property type="match status" value="1"/>
</dbReference>
<name>A0A5D3G516_9PSED</name>
<dbReference type="Pfam" id="PF02321">
    <property type="entry name" value="OEP"/>
    <property type="match status" value="2"/>
</dbReference>
<evidence type="ECO:0000313" key="9">
    <source>
        <dbReference type="EMBL" id="TYK55382.1"/>
    </source>
</evidence>
<dbReference type="SUPFAM" id="SSF56954">
    <property type="entry name" value="Outer membrane efflux proteins (OEP)"/>
    <property type="match status" value="1"/>
</dbReference>
<dbReference type="InterPro" id="IPR003423">
    <property type="entry name" value="OMP_efflux"/>
</dbReference>
<dbReference type="GO" id="GO:0015562">
    <property type="term" value="F:efflux transmembrane transporter activity"/>
    <property type="evidence" value="ECO:0007669"/>
    <property type="project" value="InterPro"/>
</dbReference>
<evidence type="ECO:0000256" key="8">
    <source>
        <dbReference type="RuleBase" id="RU362097"/>
    </source>
</evidence>
<dbReference type="Gene3D" id="1.20.1600.10">
    <property type="entry name" value="Outer membrane efflux proteins (OEP)"/>
    <property type="match status" value="1"/>
</dbReference>
<dbReference type="Gene3D" id="2.20.200.10">
    <property type="entry name" value="Outer membrane efflux proteins (OEP)"/>
    <property type="match status" value="1"/>
</dbReference>
<evidence type="ECO:0000256" key="5">
    <source>
        <dbReference type="ARBA" id="ARBA00023139"/>
    </source>
</evidence>
<evidence type="ECO:0000256" key="6">
    <source>
        <dbReference type="ARBA" id="ARBA00023237"/>
    </source>
</evidence>
<dbReference type="EMBL" id="VSRO01000013">
    <property type="protein sequence ID" value="TYK55382.1"/>
    <property type="molecule type" value="Genomic_DNA"/>
</dbReference>
<dbReference type="AlphaFoldDB" id="A0A5D3G516"/>
<evidence type="ECO:0000256" key="7">
    <source>
        <dbReference type="ARBA" id="ARBA00023288"/>
    </source>
</evidence>
<dbReference type="NCBIfam" id="TIGR01845">
    <property type="entry name" value="outer_NodT"/>
    <property type="match status" value="1"/>
</dbReference>
<dbReference type="InterPro" id="IPR010131">
    <property type="entry name" value="MdtP/NodT-like"/>
</dbReference>
<keyword evidence="3 8" id="KW-0812">Transmembrane</keyword>
<dbReference type="GO" id="GO:0009279">
    <property type="term" value="C:cell outer membrane"/>
    <property type="evidence" value="ECO:0007669"/>
    <property type="project" value="UniProtKB-SubCell"/>
</dbReference>
<evidence type="ECO:0000256" key="3">
    <source>
        <dbReference type="ARBA" id="ARBA00022692"/>
    </source>
</evidence>
<keyword evidence="6" id="KW-0998">Cell outer membrane</keyword>
<comment type="similarity">
    <text evidence="1 8">Belongs to the outer membrane factor (OMF) (TC 1.B.17) family.</text>
</comment>
<dbReference type="Proteomes" id="UP000324029">
    <property type="component" value="Unassembled WGS sequence"/>
</dbReference>
<comment type="caution">
    <text evidence="9">The sequence shown here is derived from an EMBL/GenBank/DDBJ whole genome shotgun (WGS) entry which is preliminary data.</text>
</comment>
<keyword evidence="5 8" id="KW-0564">Palmitate</keyword>
<comment type="subcellular location">
    <subcellularLocation>
        <location evidence="8">Cell outer membrane</location>
        <topology evidence="8">Lipid-anchor</topology>
    </subcellularLocation>
</comment>
<reference evidence="9 10" key="1">
    <citation type="submission" date="2019-08" db="EMBL/GenBank/DDBJ databases">
        <title>Subclass B2 metallo-beta lactamase from Pseudomonas synxantha.</title>
        <authorList>
            <person name="Poirel L."/>
            <person name="Palmieri M."/>
            <person name="Masseron A."/>
            <person name="Perreten V."/>
            <person name="Nordman P."/>
        </authorList>
    </citation>
    <scope>NUCLEOTIDE SEQUENCE [LARGE SCALE GENOMIC DNA]</scope>
    <source>
        <strain evidence="9 10">MCP106</strain>
    </source>
</reference>
<keyword evidence="4 8" id="KW-0472">Membrane</keyword>
<proteinExistence type="inferred from homology"/>
<keyword evidence="7 8" id="KW-0449">Lipoprotein</keyword>
<sequence length="486" mass="52605">MHPFNTFVIRPLALLVCSAWMTGCTVGPDYRASNEPAVELTQSPDTALYSSTRVQQDWWRQFQDPQLDALIDQALARNHDLRIAQARLLEARAVLDQRQLDQLPTVTASGAYSRSLSQANPGPSGERNLAKTYQAGLDAQWELDLFGRLQRLSQASSARAEAVAADLAQTRIVVTADVARHYFELRGAQRQLAVAQANLSNQEKTVALVQGRVDAGRGTADELASALAERARVQATLPSLETRQALSRYRLAVLTGSRPNELQALTDLKALPALVTRLPIGQVSDLLRQRPDVASAERALAASNADIGAVTAELYPRIDLGGFLGFVALRGGDLGDSGSRAFSVMPSVSWPALHLASVKARQREAQAREVGTRARYEQVVLNAIEETESALTTYSLSQQRVRSLAEAAAQSERAARLAHARYEAGSAAYLVELDAQRTQLNAQDALTQAETASYLNVVQLYKALGGGWRAPEPLSSYAVTGQGPRG</sequence>
<evidence type="ECO:0000256" key="1">
    <source>
        <dbReference type="ARBA" id="ARBA00007613"/>
    </source>
</evidence>
<reference evidence="9 10" key="2">
    <citation type="submission" date="2019-08" db="EMBL/GenBank/DDBJ databases">
        <authorList>
            <person name="Brilhante M."/>
            <person name="Perreten V."/>
        </authorList>
    </citation>
    <scope>NUCLEOTIDE SEQUENCE [LARGE SCALE GENOMIC DNA]</scope>
    <source>
        <strain evidence="9 10">MCP106</strain>
    </source>
</reference>
<dbReference type="PANTHER" id="PTHR30203:SF25">
    <property type="entry name" value="OUTER MEMBRANE PROTEIN-RELATED"/>
    <property type="match status" value="1"/>
</dbReference>
<keyword evidence="2 8" id="KW-1134">Transmembrane beta strand</keyword>
<evidence type="ECO:0000256" key="4">
    <source>
        <dbReference type="ARBA" id="ARBA00023136"/>
    </source>
</evidence>
<accession>A0A5D3G516</accession>
<dbReference type="RefSeq" id="WP_103735332.1">
    <property type="nucleotide sequence ID" value="NZ_VSRO01000013.1"/>
</dbReference>
<gene>
    <name evidence="9" type="ORF">FXO26_23520</name>
</gene>
<protein>
    <submittedName>
        <fullName evidence="9">Efflux transporter outer membrane subunit</fullName>
    </submittedName>
</protein>
<organism evidence="9 10">
    <name type="scientific">Pseudomonas synxantha</name>
    <dbReference type="NCBI Taxonomy" id="47883"/>
    <lineage>
        <taxon>Bacteria</taxon>
        <taxon>Pseudomonadati</taxon>
        <taxon>Pseudomonadota</taxon>
        <taxon>Gammaproteobacteria</taxon>
        <taxon>Pseudomonadales</taxon>
        <taxon>Pseudomonadaceae</taxon>
        <taxon>Pseudomonas</taxon>
    </lineage>
</organism>
<evidence type="ECO:0000313" key="10">
    <source>
        <dbReference type="Proteomes" id="UP000324029"/>
    </source>
</evidence>
<evidence type="ECO:0000256" key="2">
    <source>
        <dbReference type="ARBA" id="ARBA00022452"/>
    </source>
</evidence>